<proteinExistence type="predicted"/>
<protein>
    <submittedName>
        <fullName evidence="2">F204A-like protein</fullName>
    </submittedName>
</protein>
<evidence type="ECO:0000256" key="1">
    <source>
        <dbReference type="SAM" id="MobiDB-lite"/>
    </source>
</evidence>
<dbReference type="Proteomes" id="UP001164746">
    <property type="component" value="Chromosome 12"/>
</dbReference>
<accession>A0ABY7FI53</accession>
<gene>
    <name evidence="2" type="ORF">MAR_015827</name>
</gene>
<reference evidence="2" key="1">
    <citation type="submission" date="2022-11" db="EMBL/GenBank/DDBJ databases">
        <title>Centuries of genome instability and evolution in soft-shell clam transmissible cancer (bioRxiv).</title>
        <authorList>
            <person name="Hart S.F.M."/>
            <person name="Yonemitsu M.A."/>
            <person name="Giersch R.M."/>
            <person name="Beal B.F."/>
            <person name="Arriagada G."/>
            <person name="Davis B.W."/>
            <person name="Ostrander E.A."/>
            <person name="Goff S.P."/>
            <person name="Metzger M.J."/>
        </authorList>
    </citation>
    <scope>NUCLEOTIDE SEQUENCE</scope>
    <source>
        <strain evidence="2">MELC-2E11</strain>
        <tissue evidence="2">Siphon/mantle</tissue>
    </source>
</reference>
<dbReference type="PANTHER" id="PTHR14386:SF2">
    <property type="entry name" value="PROTEIN FAM204A"/>
    <property type="match status" value="1"/>
</dbReference>
<feature type="compositionally biased region" description="Polar residues" evidence="1">
    <location>
        <begin position="85"/>
        <end position="106"/>
    </location>
</feature>
<dbReference type="InterPro" id="IPR037690">
    <property type="entry name" value="FAM204A"/>
</dbReference>
<organism evidence="2 3">
    <name type="scientific">Mya arenaria</name>
    <name type="common">Soft-shell clam</name>
    <dbReference type="NCBI Taxonomy" id="6604"/>
    <lineage>
        <taxon>Eukaryota</taxon>
        <taxon>Metazoa</taxon>
        <taxon>Spiralia</taxon>
        <taxon>Lophotrochozoa</taxon>
        <taxon>Mollusca</taxon>
        <taxon>Bivalvia</taxon>
        <taxon>Autobranchia</taxon>
        <taxon>Heteroconchia</taxon>
        <taxon>Euheterodonta</taxon>
        <taxon>Imparidentia</taxon>
        <taxon>Neoheterodontei</taxon>
        <taxon>Myida</taxon>
        <taxon>Myoidea</taxon>
        <taxon>Myidae</taxon>
        <taxon>Mya</taxon>
    </lineage>
</organism>
<name>A0ABY7FI53_MYAAR</name>
<dbReference type="EMBL" id="CP111023">
    <property type="protein sequence ID" value="WAR21853.1"/>
    <property type="molecule type" value="Genomic_DNA"/>
</dbReference>
<evidence type="ECO:0000313" key="3">
    <source>
        <dbReference type="Proteomes" id="UP001164746"/>
    </source>
</evidence>
<keyword evidence="3" id="KW-1185">Reference proteome</keyword>
<evidence type="ECO:0000313" key="2">
    <source>
        <dbReference type="EMBL" id="WAR21853.1"/>
    </source>
</evidence>
<feature type="region of interest" description="Disordered" evidence="1">
    <location>
        <begin position="83"/>
        <end position="107"/>
    </location>
</feature>
<dbReference type="PANTHER" id="PTHR14386">
    <property type="entry name" value="PROTEIN FAM204A"/>
    <property type="match status" value="1"/>
</dbReference>
<sequence>MDSISSTTKEPIKPKSVSAKLWERFQALESRTNEVTRRSTEKRIKHLKKNILDTVQQKLSSEEEKDILKQHKVDLGTESCDNEKQITPQTTVPRNVEAETSCSQTDSAERLKELDSYLGVNDHLHQGSSLAGQGESGLEKQIEEALKQGDVKSAEEMSDRLATRKFGVRIHEAVEARDYTKRKQAEEAEVKAKKRKTLHWGFGHKQRWETKSNM</sequence>